<evidence type="ECO:0000256" key="1">
    <source>
        <dbReference type="SAM" id="MobiDB-lite"/>
    </source>
</evidence>
<evidence type="ECO:0000313" key="4">
    <source>
        <dbReference type="Proteomes" id="UP001152798"/>
    </source>
</evidence>
<keyword evidence="4" id="KW-1185">Reference proteome</keyword>
<dbReference type="InterPro" id="IPR052709">
    <property type="entry name" value="Transposase-MT_Hybrid"/>
</dbReference>
<gene>
    <name evidence="3" type="ORF">NEZAVI_LOCUS15770</name>
</gene>
<sequence length="316" mass="35719">MSDINYEHRCAIMFCLRLGYSSTETYEKLCLAYGDNDFSRAQVCRWFKAFAEGRESITNEAPSGRPSSSRTPESVGRTSSRTPENVGRTSSRTPENVDRTSSRTPENVGRTHDPGEKTDHQTVTKILSNGFRMRQICAKTVQKNLSQEKCKVSKVSIPVKVLNNATYCKEEENYDISQSTDIKIKVEPTLTDDVYQDSVVSEEKAKDFLVDCSRIKEEANPDSGNEEEHLDSMIDISETTFIKQEDRCYIGVEIKMEENCTGVGVKIKMEESCTGVNIKREKSSTGVKIKREECYTGVKIKKKKIEPDLYSEDDVS</sequence>
<feature type="compositionally biased region" description="Polar residues" evidence="1">
    <location>
        <begin position="58"/>
        <end position="94"/>
    </location>
</feature>
<dbReference type="InterPro" id="IPR041426">
    <property type="entry name" value="Mos1_HTH"/>
</dbReference>
<reference evidence="3" key="1">
    <citation type="submission" date="2022-01" db="EMBL/GenBank/DDBJ databases">
        <authorList>
            <person name="King R."/>
        </authorList>
    </citation>
    <scope>NUCLEOTIDE SEQUENCE</scope>
</reference>
<evidence type="ECO:0000259" key="2">
    <source>
        <dbReference type="Pfam" id="PF17906"/>
    </source>
</evidence>
<dbReference type="AlphaFoldDB" id="A0A9P0HSF3"/>
<dbReference type="PANTHER" id="PTHR46060">
    <property type="entry name" value="MARINER MOS1 TRANSPOSASE-LIKE PROTEIN"/>
    <property type="match status" value="1"/>
</dbReference>
<accession>A0A9P0HSF3</accession>
<dbReference type="Proteomes" id="UP001152798">
    <property type="component" value="Chromosome 7"/>
</dbReference>
<dbReference type="EMBL" id="OV725083">
    <property type="protein sequence ID" value="CAH1408196.1"/>
    <property type="molecule type" value="Genomic_DNA"/>
</dbReference>
<evidence type="ECO:0000313" key="3">
    <source>
        <dbReference type="EMBL" id="CAH1408196.1"/>
    </source>
</evidence>
<dbReference type="Gene3D" id="1.10.10.1450">
    <property type="match status" value="1"/>
</dbReference>
<feature type="compositionally biased region" description="Basic and acidic residues" evidence="1">
    <location>
        <begin position="109"/>
        <end position="121"/>
    </location>
</feature>
<feature type="region of interest" description="Disordered" evidence="1">
    <location>
        <begin position="57"/>
        <end position="121"/>
    </location>
</feature>
<name>A0A9P0HSF3_NEZVI</name>
<organism evidence="3 4">
    <name type="scientific">Nezara viridula</name>
    <name type="common">Southern green stink bug</name>
    <name type="synonym">Cimex viridulus</name>
    <dbReference type="NCBI Taxonomy" id="85310"/>
    <lineage>
        <taxon>Eukaryota</taxon>
        <taxon>Metazoa</taxon>
        <taxon>Ecdysozoa</taxon>
        <taxon>Arthropoda</taxon>
        <taxon>Hexapoda</taxon>
        <taxon>Insecta</taxon>
        <taxon>Pterygota</taxon>
        <taxon>Neoptera</taxon>
        <taxon>Paraneoptera</taxon>
        <taxon>Hemiptera</taxon>
        <taxon>Heteroptera</taxon>
        <taxon>Panheteroptera</taxon>
        <taxon>Pentatomomorpha</taxon>
        <taxon>Pentatomoidea</taxon>
        <taxon>Pentatomidae</taxon>
        <taxon>Pentatominae</taxon>
        <taxon>Nezara</taxon>
    </lineage>
</organism>
<feature type="domain" description="Mos1 transposase HTH" evidence="2">
    <location>
        <begin position="9"/>
        <end position="53"/>
    </location>
</feature>
<dbReference type="OrthoDB" id="6594069at2759"/>
<protein>
    <recommendedName>
        <fullName evidence="2">Mos1 transposase HTH domain-containing protein</fullName>
    </recommendedName>
</protein>
<proteinExistence type="predicted"/>
<dbReference type="Pfam" id="PF17906">
    <property type="entry name" value="HTH_48"/>
    <property type="match status" value="1"/>
</dbReference>
<dbReference type="PANTHER" id="PTHR46060:SF1">
    <property type="entry name" value="MARINER MOS1 TRANSPOSASE-LIKE PROTEIN"/>
    <property type="match status" value="1"/>
</dbReference>